<feature type="transmembrane region" description="Helical" evidence="5">
    <location>
        <begin position="397"/>
        <end position="420"/>
    </location>
</feature>
<evidence type="ECO:0000256" key="3">
    <source>
        <dbReference type="ARBA" id="ARBA00022989"/>
    </source>
</evidence>
<evidence type="ECO:0000256" key="5">
    <source>
        <dbReference type="SAM" id="Phobius"/>
    </source>
</evidence>
<feature type="transmembrane region" description="Helical" evidence="5">
    <location>
        <begin position="371"/>
        <end position="390"/>
    </location>
</feature>
<feature type="transmembrane region" description="Helical" evidence="5">
    <location>
        <begin position="432"/>
        <end position="454"/>
    </location>
</feature>
<keyword evidence="4 5" id="KW-0472">Membrane</keyword>
<comment type="caution">
    <text evidence="7">The sequence shown here is derived from an EMBL/GenBank/DDBJ whole genome shotgun (WGS) entry which is preliminary data.</text>
</comment>
<feature type="transmembrane region" description="Helical" evidence="5">
    <location>
        <begin position="166"/>
        <end position="190"/>
    </location>
</feature>
<dbReference type="InterPro" id="IPR020846">
    <property type="entry name" value="MFS_dom"/>
</dbReference>
<dbReference type="SUPFAM" id="SSF103473">
    <property type="entry name" value="MFS general substrate transporter"/>
    <property type="match status" value="1"/>
</dbReference>
<feature type="domain" description="Major facilitator superfamily (MFS) profile" evidence="6">
    <location>
        <begin position="45"/>
        <end position="529"/>
    </location>
</feature>
<feature type="transmembrane region" description="Helical" evidence="5">
    <location>
        <begin position="505"/>
        <end position="523"/>
    </location>
</feature>
<keyword evidence="8" id="KW-1185">Reference proteome</keyword>
<evidence type="ECO:0000259" key="6">
    <source>
        <dbReference type="PROSITE" id="PS50850"/>
    </source>
</evidence>
<sequence>MSKTHGVVVPMQSSVQTAINDSLVPIEVSATPNEPHKRDWRFWMIFLCITASQFITALELAAVTTALPRIIDVLHGEQFVWVGSAYTIGTTAFVPLSGNLAQIFGRRITMLASILFFAIGSALCGAATSLNFLIAGRAVQGAGGGGIQTMCQIILSDLVPLKERGLFNGLIAMSFVVASGIGPVVGGALAQHGEWRWLFYLNLPICGVVVFLVLIFLRLRSPPGTLKEKLQTIDWMGNVLVISATTSCMIGLTWGGVQYAWSSAQILVPLILGLCGLVAFMVFEAYVPRNPIVSYAVLAKRTAASGLLQTFVLFTVILAMLYYLPVYFQACKDASPTASGVDCFGLAFTIAPMALVSGLSIAKSHHYRPQIWSAWALLIIGMGLFSTIHADSSRARVIGFEVIAGAGAGLLTAAMFFPLLAPVPVELSAQALSVYTFFRSFANILGITIGGTVLQNELKKQLPAAFAQQFSQGSAIAYSIIPLIPTLQEPLKTQVQVAFAGSLHVVWQVFIGIAGLGLLFSLLMEHLPLHTQVDKQWGLQENSSSIKEVHELESDHA</sequence>
<dbReference type="PROSITE" id="PS50850">
    <property type="entry name" value="MFS"/>
    <property type="match status" value="1"/>
</dbReference>
<proteinExistence type="predicted"/>
<evidence type="ECO:0000256" key="2">
    <source>
        <dbReference type="ARBA" id="ARBA00022692"/>
    </source>
</evidence>
<dbReference type="PANTHER" id="PTHR23501:SF102">
    <property type="entry name" value="DRUG TRANSPORTER, PUTATIVE (AFU_ORTHOLOGUE AFUA_3G08530)-RELATED"/>
    <property type="match status" value="1"/>
</dbReference>
<feature type="transmembrane region" description="Helical" evidence="5">
    <location>
        <begin position="340"/>
        <end position="359"/>
    </location>
</feature>
<dbReference type="PRINTS" id="PR01036">
    <property type="entry name" value="TCRTETB"/>
</dbReference>
<dbReference type="RefSeq" id="XP_027609379.1">
    <property type="nucleotide sequence ID" value="XM_027753578.1"/>
</dbReference>
<keyword evidence="3 5" id="KW-1133">Transmembrane helix</keyword>
<protein>
    <submittedName>
        <fullName evidence="7">Efflux pump FUS6</fullName>
    </submittedName>
</protein>
<feature type="transmembrane region" description="Helical" evidence="5">
    <location>
        <begin position="42"/>
        <end position="67"/>
    </location>
</feature>
<feature type="transmembrane region" description="Helical" evidence="5">
    <location>
        <begin position="197"/>
        <end position="215"/>
    </location>
</feature>
<gene>
    <name evidence="7" type="ORF">SCP_0113550</name>
</gene>
<name>A0A401G8F8_9APHY</name>
<dbReference type="STRING" id="139825.A0A401G8F8"/>
<dbReference type="OrthoDB" id="3437016at2759"/>
<dbReference type="GO" id="GO:0005886">
    <property type="term" value="C:plasma membrane"/>
    <property type="evidence" value="ECO:0007669"/>
    <property type="project" value="TreeGrafter"/>
</dbReference>
<evidence type="ECO:0000313" key="8">
    <source>
        <dbReference type="Proteomes" id="UP000287166"/>
    </source>
</evidence>
<feature type="transmembrane region" description="Helical" evidence="5">
    <location>
        <begin position="79"/>
        <end position="96"/>
    </location>
</feature>
<feature type="transmembrane region" description="Helical" evidence="5">
    <location>
        <begin position="307"/>
        <end position="328"/>
    </location>
</feature>
<dbReference type="EMBL" id="BFAD01000001">
    <property type="protein sequence ID" value="GBE78466.1"/>
    <property type="molecule type" value="Genomic_DNA"/>
</dbReference>
<feature type="transmembrane region" description="Helical" evidence="5">
    <location>
        <begin position="266"/>
        <end position="287"/>
    </location>
</feature>
<dbReference type="GeneID" id="38775383"/>
<evidence type="ECO:0000313" key="7">
    <source>
        <dbReference type="EMBL" id="GBE78466.1"/>
    </source>
</evidence>
<keyword evidence="2 5" id="KW-0812">Transmembrane</keyword>
<accession>A0A401G8F8</accession>
<dbReference type="AlphaFoldDB" id="A0A401G8F8"/>
<organism evidence="7 8">
    <name type="scientific">Sparassis crispa</name>
    <dbReference type="NCBI Taxonomy" id="139825"/>
    <lineage>
        <taxon>Eukaryota</taxon>
        <taxon>Fungi</taxon>
        <taxon>Dikarya</taxon>
        <taxon>Basidiomycota</taxon>
        <taxon>Agaricomycotina</taxon>
        <taxon>Agaricomycetes</taxon>
        <taxon>Polyporales</taxon>
        <taxon>Sparassidaceae</taxon>
        <taxon>Sparassis</taxon>
    </lineage>
</organism>
<comment type="subcellular location">
    <subcellularLocation>
        <location evidence="1">Membrane</location>
        <topology evidence="1">Multi-pass membrane protein</topology>
    </subcellularLocation>
</comment>
<dbReference type="InterPro" id="IPR036259">
    <property type="entry name" value="MFS_trans_sf"/>
</dbReference>
<dbReference type="InterPro" id="IPR011701">
    <property type="entry name" value="MFS"/>
</dbReference>
<dbReference type="GO" id="GO:0022857">
    <property type="term" value="F:transmembrane transporter activity"/>
    <property type="evidence" value="ECO:0007669"/>
    <property type="project" value="InterPro"/>
</dbReference>
<dbReference type="Proteomes" id="UP000287166">
    <property type="component" value="Unassembled WGS sequence"/>
</dbReference>
<dbReference type="InParanoid" id="A0A401G8F8"/>
<evidence type="ECO:0000256" key="1">
    <source>
        <dbReference type="ARBA" id="ARBA00004141"/>
    </source>
</evidence>
<dbReference type="Gene3D" id="1.20.1250.20">
    <property type="entry name" value="MFS general substrate transporter like domains"/>
    <property type="match status" value="1"/>
</dbReference>
<feature type="transmembrane region" description="Helical" evidence="5">
    <location>
        <begin position="108"/>
        <end position="134"/>
    </location>
</feature>
<dbReference type="Pfam" id="PF07690">
    <property type="entry name" value="MFS_1"/>
    <property type="match status" value="1"/>
</dbReference>
<feature type="transmembrane region" description="Helical" evidence="5">
    <location>
        <begin position="235"/>
        <end position="254"/>
    </location>
</feature>
<reference evidence="7 8" key="1">
    <citation type="journal article" date="2018" name="Sci. Rep.">
        <title>Genome sequence of the cauliflower mushroom Sparassis crispa (Hanabiratake) and its association with beneficial usage.</title>
        <authorList>
            <person name="Kiyama R."/>
            <person name="Furutani Y."/>
            <person name="Kawaguchi K."/>
            <person name="Nakanishi T."/>
        </authorList>
    </citation>
    <scope>NUCLEOTIDE SEQUENCE [LARGE SCALE GENOMIC DNA]</scope>
</reference>
<dbReference type="PANTHER" id="PTHR23501">
    <property type="entry name" value="MAJOR FACILITATOR SUPERFAMILY"/>
    <property type="match status" value="1"/>
</dbReference>
<evidence type="ECO:0000256" key="4">
    <source>
        <dbReference type="ARBA" id="ARBA00023136"/>
    </source>
</evidence>